<reference evidence="2 3" key="1">
    <citation type="submission" date="2019-03" db="EMBL/GenBank/DDBJ databases">
        <title>Deep-cultivation of Planctomycetes and their phenomic and genomic characterization uncovers novel biology.</title>
        <authorList>
            <person name="Wiegand S."/>
            <person name="Jogler M."/>
            <person name="Boedeker C."/>
            <person name="Pinto D."/>
            <person name="Vollmers J."/>
            <person name="Rivas-Marin E."/>
            <person name="Kohn T."/>
            <person name="Peeters S.H."/>
            <person name="Heuer A."/>
            <person name="Rast P."/>
            <person name="Oberbeckmann S."/>
            <person name="Bunk B."/>
            <person name="Jeske O."/>
            <person name="Meyerdierks A."/>
            <person name="Storesund J.E."/>
            <person name="Kallscheuer N."/>
            <person name="Luecker S."/>
            <person name="Lage O.M."/>
            <person name="Pohl T."/>
            <person name="Merkel B.J."/>
            <person name="Hornburger P."/>
            <person name="Mueller R.-W."/>
            <person name="Bruemmer F."/>
            <person name="Labrenz M."/>
            <person name="Spormann A.M."/>
            <person name="Op den Camp H."/>
            <person name="Overmann J."/>
            <person name="Amann R."/>
            <person name="Jetten M.S.M."/>
            <person name="Mascher T."/>
            <person name="Medema M.H."/>
            <person name="Devos D.P."/>
            <person name="Kaster A.-K."/>
            <person name="Ovreas L."/>
            <person name="Rohde M."/>
            <person name="Galperin M.Y."/>
            <person name="Jogler C."/>
        </authorList>
    </citation>
    <scope>NUCLEOTIDE SEQUENCE [LARGE SCALE GENOMIC DNA]</scope>
    <source>
        <strain evidence="2 3">Enr10</strain>
    </source>
</reference>
<gene>
    <name evidence="2" type="ORF">Enr10x_58970</name>
</gene>
<dbReference type="InterPro" id="IPR036165">
    <property type="entry name" value="YefM-like_sf"/>
</dbReference>
<organism evidence="2 3">
    <name type="scientific">Gimesia panareensis</name>
    <dbReference type="NCBI Taxonomy" id="2527978"/>
    <lineage>
        <taxon>Bacteria</taxon>
        <taxon>Pseudomonadati</taxon>
        <taxon>Planctomycetota</taxon>
        <taxon>Planctomycetia</taxon>
        <taxon>Planctomycetales</taxon>
        <taxon>Planctomycetaceae</taxon>
        <taxon>Gimesia</taxon>
    </lineage>
</organism>
<dbReference type="SUPFAM" id="SSF143120">
    <property type="entry name" value="YefM-like"/>
    <property type="match status" value="1"/>
</dbReference>
<accession>A0A517QFX2</accession>
<dbReference type="EMBL" id="CP037421">
    <property type="protein sequence ID" value="QDT30531.1"/>
    <property type="molecule type" value="Genomic_DNA"/>
</dbReference>
<dbReference type="Proteomes" id="UP000315647">
    <property type="component" value="Chromosome"/>
</dbReference>
<evidence type="ECO:0000313" key="2">
    <source>
        <dbReference type="EMBL" id="QDT30531.1"/>
    </source>
</evidence>
<keyword evidence="3" id="KW-1185">Reference proteome</keyword>
<comment type="similarity">
    <text evidence="1">Belongs to the phD/YefM antitoxin family.</text>
</comment>
<sequence length="139" mass="15630">MGFLEFLDLFLSLNGLLFSLRPLVRCAHPALHSGLPVLSFLVILFVTNASVDWYNLSMIKPQLTEEQRQALEQHHGLLQVDEAGREYVLMSMEVYRELMGVGTDEELQASLKALQAGLADIEAGRTRPFRDVLAELESE</sequence>
<protein>
    <submittedName>
        <fullName evidence="2">Uncharacterized protein</fullName>
    </submittedName>
</protein>
<proteinExistence type="inferred from homology"/>
<name>A0A517QFX2_9PLAN</name>
<evidence type="ECO:0000256" key="1">
    <source>
        <dbReference type="ARBA" id="ARBA00009981"/>
    </source>
</evidence>
<evidence type="ECO:0000313" key="3">
    <source>
        <dbReference type="Proteomes" id="UP000315647"/>
    </source>
</evidence>
<dbReference type="AlphaFoldDB" id="A0A517QFX2"/>